<proteinExistence type="predicted"/>
<dbReference type="AlphaFoldDB" id="A0A8S1ATZ8"/>
<protein>
    <submittedName>
        <fullName evidence="2">Uncharacterized protein</fullName>
    </submittedName>
</protein>
<evidence type="ECO:0000256" key="1">
    <source>
        <dbReference type="SAM" id="MobiDB-lite"/>
    </source>
</evidence>
<name>A0A8S1ATZ8_ARCPL</name>
<feature type="compositionally biased region" description="Polar residues" evidence="1">
    <location>
        <begin position="69"/>
        <end position="80"/>
    </location>
</feature>
<reference evidence="2 3" key="1">
    <citation type="submission" date="2020-04" db="EMBL/GenBank/DDBJ databases">
        <authorList>
            <person name="Wallbank WR R."/>
            <person name="Pardo Diaz C."/>
            <person name="Kozak K."/>
            <person name="Martin S."/>
            <person name="Jiggins C."/>
            <person name="Moest M."/>
            <person name="Warren A I."/>
            <person name="Byers J.R.P. K."/>
            <person name="Montejo-Kovacevich G."/>
            <person name="Yen C E."/>
        </authorList>
    </citation>
    <scope>NUCLEOTIDE SEQUENCE [LARGE SCALE GENOMIC DNA]</scope>
</reference>
<accession>A0A8S1ATZ8</accession>
<organism evidence="2 3">
    <name type="scientific">Arctia plantaginis</name>
    <name type="common">Wood tiger moth</name>
    <name type="synonym">Phalaena plantaginis</name>
    <dbReference type="NCBI Taxonomy" id="874455"/>
    <lineage>
        <taxon>Eukaryota</taxon>
        <taxon>Metazoa</taxon>
        <taxon>Ecdysozoa</taxon>
        <taxon>Arthropoda</taxon>
        <taxon>Hexapoda</taxon>
        <taxon>Insecta</taxon>
        <taxon>Pterygota</taxon>
        <taxon>Neoptera</taxon>
        <taxon>Endopterygota</taxon>
        <taxon>Lepidoptera</taxon>
        <taxon>Glossata</taxon>
        <taxon>Ditrysia</taxon>
        <taxon>Noctuoidea</taxon>
        <taxon>Erebidae</taxon>
        <taxon>Arctiinae</taxon>
        <taxon>Arctia</taxon>
    </lineage>
</organism>
<gene>
    <name evidence="2" type="ORF">APLA_LOCUS12393</name>
</gene>
<dbReference type="Proteomes" id="UP000494256">
    <property type="component" value="Unassembled WGS sequence"/>
</dbReference>
<dbReference type="EMBL" id="CADEBD010000342">
    <property type="protein sequence ID" value="CAB3248519.1"/>
    <property type="molecule type" value="Genomic_DNA"/>
</dbReference>
<feature type="region of interest" description="Disordered" evidence="1">
    <location>
        <begin position="123"/>
        <end position="143"/>
    </location>
</feature>
<sequence length="256" mass="28837">MQKSITINGRGRHILSLVTPLNADSDGSDDSSSAGEVKTVESSPVPSLDSSFERLNLLRSPTPEKEVESQTSTFSDVEQDTSQVPLTPILNAVFPSPTQSNYDKISSINSLLSVSSIQLYSSMTNESPSGTRGQRKRAAPSVPVNKVKKRCIKKLNLRFRWKKATFQHRADIPDLRFEDEVPTNQRRISAILPDEEDVNTDSEIAGLANHGSMMQEIRRQIRETIQEEMKRSLQFFSDKFDEFQEAINSYEEKINQ</sequence>
<feature type="region of interest" description="Disordered" evidence="1">
    <location>
        <begin position="18"/>
        <end position="80"/>
    </location>
</feature>
<evidence type="ECO:0000313" key="3">
    <source>
        <dbReference type="Proteomes" id="UP000494256"/>
    </source>
</evidence>
<comment type="caution">
    <text evidence="2">The sequence shown here is derived from an EMBL/GenBank/DDBJ whole genome shotgun (WGS) entry which is preliminary data.</text>
</comment>
<evidence type="ECO:0000313" key="2">
    <source>
        <dbReference type="EMBL" id="CAB3248519.1"/>
    </source>
</evidence>
<dbReference type="OrthoDB" id="272985at2759"/>
<feature type="compositionally biased region" description="Polar residues" evidence="1">
    <location>
        <begin position="123"/>
        <end position="132"/>
    </location>
</feature>
<feature type="compositionally biased region" description="Polar residues" evidence="1">
    <location>
        <begin position="40"/>
        <end position="50"/>
    </location>
</feature>